<accession>A0A212J483</accession>
<feature type="binding site" evidence="3">
    <location>
        <begin position="113"/>
        <end position="116"/>
    </location>
    <ligand>
        <name>substrate</name>
    </ligand>
</feature>
<dbReference type="Pfam" id="PF01230">
    <property type="entry name" value="HIT"/>
    <property type="match status" value="1"/>
</dbReference>
<feature type="binding site" evidence="3">
    <location>
        <position position="123"/>
    </location>
    <ligand>
        <name>substrate</name>
    </ligand>
</feature>
<dbReference type="Gene3D" id="3.30.428.10">
    <property type="entry name" value="HIT-like"/>
    <property type="match status" value="1"/>
</dbReference>
<organism evidence="6">
    <name type="scientific">uncultured delta proteobacterium</name>
    <dbReference type="NCBI Taxonomy" id="34034"/>
    <lineage>
        <taxon>Bacteria</taxon>
        <taxon>Deltaproteobacteria</taxon>
        <taxon>environmental samples</taxon>
    </lineage>
</organism>
<sequence length="165" mass="18576">MDILWSPWRMQYILGPKPDECVFCLPAEADASEDAERLVLHRGKTAFVIMNKYPYNAGHLLVVPFRHTMDYCGLTEEERAEIFALSQLCVTVLETASRPQGFNLGFNLGEAAGAGVKGHIHMHVVPRWNGDSSFIAVLGDVRSLPEHLERTYARLKPVFEELTHP</sequence>
<evidence type="ECO:0000256" key="2">
    <source>
        <dbReference type="PIRSR" id="PIRSR639383-1"/>
    </source>
</evidence>
<dbReference type="InterPro" id="IPR039383">
    <property type="entry name" value="FHIT"/>
</dbReference>
<dbReference type="InterPro" id="IPR011146">
    <property type="entry name" value="HIT-like"/>
</dbReference>
<feature type="active site" description="Tele-AMP-histidine intermediate" evidence="2">
    <location>
        <position position="121"/>
    </location>
</feature>
<name>A0A212J483_9DELT</name>
<dbReference type="SUPFAM" id="SSF54197">
    <property type="entry name" value="HIT-like"/>
    <property type="match status" value="1"/>
</dbReference>
<dbReference type="PANTHER" id="PTHR42997:SF1">
    <property type="entry name" value="AP-4-A PHOSPHORYLASE"/>
    <property type="match status" value="1"/>
</dbReference>
<evidence type="ECO:0000256" key="3">
    <source>
        <dbReference type="PIRSR" id="PIRSR639383-2"/>
    </source>
</evidence>
<gene>
    <name evidence="6" type="ORF">KL86DPRO_10661</name>
</gene>
<dbReference type="GO" id="GO:0000166">
    <property type="term" value="F:nucleotide binding"/>
    <property type="evidence" value="ECO:0007669"/>
    <property type="project" value="UniProtKB-KW"/>
</dbReference>
<feature type="binding site" evidence="3">
    <location>
        <position position="51"/>
    </location>
    <ligand>
        <name>substrate</name>
    </ligand>
</feature>
<dbReference type="InterPro" id="IPR052908">
    <property type="entry name" value="AP-4-A_phosphorylase"/>
</dbReference>
<reference evidence="6" key="1">
    <citation type="submission" date="2016-04" db="EMBL/GenBank/DDBJ databases">
        <authorList>
            <person name="Evans L.H."/>
            <person name="Alamgir A."/>
            <person name="Owens N."/>
            <person name="Weber N.D."/>
            <person name="Virtaneva K."/>
            <person name="Barbian K."/>
            <person name="Babar A."/>
            <person name="Rosenke K."/>
        </authorList>
    </citation>
    <scope>NUCLEOTIDE SEQUENCE</scope>
    <source>
        <strain evidence="6">86</strain>
    </source>
</reference>
<keyword evidence="1" id="KW-0547">Nucleotide-binding</keyword>
<evidence type="ECO:0000256" key="4">
    <source>
        <dbReference type="PROSITE-ProRule" id="PRU00464"/>
    </source>
</evidence>
<evidence type="ECO:0000259" key="5">
    <source>
        <dbReference type="PROSITE" id="PS51084"/>
    </source>
</evidence>
<dbReference type="GO" id="GO:0003824">
    <property type="term" value="F:catalytic activity"/>
    <property type="evidence" value="ECO:0007669"/>
    <property type="project" value="InterPro"/>
</dbReference>
<evidence type="ECO:0000256" key="1">
    <source>
        <dbReference type="ARBA" id="ARBA00022741"/>
    </source>
</evidence>
<dbReference type="AlphaFoldDB" id="A0A212J483"/>
<feature type="short sequence motif" description="Histidine triad motif" evidence="4">
    <location>
        <begin position="119"/>
        <end position="123"/>
    </location>
</feature>
<proteinExistence type="predicted"/>
<feature type="domain" description="HIT" evidence="5">
    <location>
        <begin position="22"/>
        <end position="134"/>
    </location>
</feature>
<protein>
    <recommendedName>
        <fullName evidence="5">HIT domain-containing protein</fullName>
    </recommendedName>
</protein>
<evidence type="ECO:0000313" key="6">
    <source>
        <dbReference type="EMBL" id="SBV94217.1"/>
    </source>
</evidence>
<dbReference type="CDD" id="cd01275">
    <property type="entry name" value="FHIT"/>
    <property type="match status" value="1"/>
</dbReference>
<dbReference type="PROSITE" id="PS51084">
    <property type="entry name" value="HIT_2"/>
    <property type="match status" value="1"/>
</dbReference>
<dbReference type="PANTHER" id="PTHR42997">
    <property type="entry name" value="HIT FAMILY HYDROLASE"/>
    <property type="match status" value="1"/>
</dbReference>
<dbReference type="InterPro" id="IPR036265">
    <property type="entry name" value="HIT-like_sf"/>
</dbReference>
<dbReference type="EMBL" id="FLUQ01000001">
    <property type="protein sequence ID" value="SBV94217.1"/>
    <property type="molecule type" value="Genomic_DNA"/>
</dbReference>